<evidence type="ECO:0000256" key="1">
    <source>
        <dbReference type="ARBA" id="ARBA00005986"/>
    </source>
</evidence>
<dbReference type="Proteomes" id="UP000258309">
    <property type="component" value="Unassembled WGS sequence"/>
</dbReference>
<reference evidence="3 4" key="1">
    <citation type="submission" date="2018-05" db="EMBL/GenBank/DDBJ databases">
        <title>Draft genome sequence of Scytalidium lignicola DSM 105466, a ubiquitous saprotrophic fungus.</title>
        <authorList>
            <person name="Buettner E."/>
            <person name="Gebauer A.M."/>
            <person name="Hofrichter M."/>
            <person name="Liers C."/>
            <person name="Kellner H."/>
        </authorList>
    </citation>
    <scope>NUCLEOTIDE SEQUENCE [LARGE SCALE GENOMIC DNA]</scope>
    <source>
        <strain evidence="3 4">DSM 105466</strain>
    </source>
</reference>
<protein>
    <recommendedName>
        <fullName evidence="2">EthD domain-containing protein</fullName>
    </recommendedName>
</protein>
<dbReference type="GO" id="GO:0016491">
    <property type="term" value="F:oxidoreductase activity"/>
    <property type="evidence" value="ECO:0007669"/>
    <property type="project" value="InterPro"/>
</dbReference>
<proteinExistence type="inferred from homology"/>
<feature type="non-terminal residue" evidence="3">
    <location>
        <position position="125"/>
    </location>
</feature>
<dbReference type="InterPro" id="IPR009799">
    <property type="entry name" value="EthD_dom"/>
</dbReference>
<comment type="similarity">
    <text evidence="1">Belongs to the tpcK family.</text>
</comment>
<dbReference type="Gene3D" id="3.30.70.100">
    <property type="match status" value="1"/>
</dbReference>
<dbReference type="EMBL" id="NCSJ02000014">
    <property type="protein sequence ID" value="RFU34927.1"/>
    <property type="molecule type" value="Genomic_DNA"/>
</dbReference>
<organism evidence="3 4">
    <name type="scientific">Scytalidium lignicola</name>
    <name type="common">Hyphomycete</name>
    <dbReference type="NCBI Taxonomy" id="5539"/>
    <lineage>
        <taxon>Eukaryota</taxon>
        <taxon>Fungi</taxon>
        <taxon>Dikarya</taxon>
        <taxon>Ascomycota</taxon>
        <taxon>Pezizomycotina</taxon>
        <taxon>Leotiomycetes</taxon>
        <taxon>Leotiomycetes incertae sedis</taxon>
        <taxon>Scytalidium</taxon>
    </lineage>
</organism>
<feature type="non-terminal residue" evidence="3">
    <location>
        <position position="1"/>
    </location>
</feature>
<dbReference type="OMA" id="MVWINIS"/>
<gene>
    <name evidence="3" type="ORF">B7463_g1415</name>
</gene>
<evidence type="ECO:0000259" key="2">
    <source>
        <dbReference type="Pfam" id="PF07110"/>
    </source>
</evidence>
<comment type="caution">
    <text evidence="3">The sequence shown here is derived from an EMBL/GenBank/DDBJ whole genome shotgun (WGS) entry which is preliminary data.</text>
</comment>
<dbReference type="SUPFAM" id="SSF54909">
    <property type="entry name" value="Dimeric alpha+beta barrel"/>
    <property type="match status" value="1"/>
</dbReference>
<keyword evidence="4" id="KW-1185">Reference proteome</keyword>
<accession>A0A3E2HNK3</accession>
<name>A0A3E2HNK3_SCYLI</name>
<dbReference type="AlphaFoldDB" id="A0A3E2HNK3"/>
<evidence type="ECO:0000313" key="3">
    <source>
        <dbReference type="EMBL" id="RFU34927.1"/>
    </source>
</evidence>
<evidence type="ECO:0000313" key="4">
    <source>
        <dbReference type="Proteomes" id="UP000258309"/>
    </source>
</evidence>
<feature type="domain" description="EthD" evidence="2">
    <location>
        <begin position="12"/>
        <end position="108"/>
    </location>
</feature>
<dbReference type="STRING" id="5539.A0A3E2HNK3"/>
<sequence>MPYKILIFVSRKAGLSHSAFKNHYETSHIPLLQHFAGNLFPKHHKRYYLQFSADSQPTVLQGNKAFFDFDAVAEVSFNDEPGYKAFIDVLSTEEASKTLVEDEEKFSGREKIKIVVIGDIQETKT</sequence>
<dbReference type="OrthoDB" id="3550868at2759"/>
<dbReference type="InterPro" id="IPR011008">
    <property type="entry name" value="Dimeric_a/b-barrel"/>
</dbReference>
<dbReference type="Pfam" id="PF07110">
    <property type="entry name" value="EthD"/>
    <property type="match status" value="1"/>
</dbReference>